<organism evidence="3 4">
    <name type="scientific">Candidatus Eisenbergiella merdavium</name>
    <dbReference type="NCBI Taxonomy" id="2838551"/>
    <lineage>
        <taxon>Bacteria</taxon>
        <taxon>Bacillati</taxon>
        <taxon>Bacillota</taxon>
        <taxon>Clostridia</taxon>
        <taxon>Lachnospirales</taxon>
        <taxon>Lachnospiraceae</taxon>
        <taxon>Eisenbergiella</taxon>
    </lineage>
</organism>
<name>A0A9D2SPS3_9FIRM</name>
<feature type="transmembrane region" description="Helical" evidence="2">
    <location>
        <begin position="156"/>
        <end position="181"/>
    </location>
</feature>
<accession>A0A9D2SPS3</accession>
<evidence type="ECO:0000313" key="4">
    <source>
        <dbReference type="Proteomes" id="UP000823891"/>
    </source>
</evidence>
<evidence type="ECO:0000256" key="1">
    <source>
        <dbReference type="SAM" id="MobiDB-lite"/>
    </source>
</evidence>
<feature type="region of interest" description="Disordered" evidence="1">
    <location>
        <begin position="43"/>
        <end position="136"/>
    </location>
</feature>
<protein>
    <submittedName>
        <fullName evidence="3">5-bromo-4-chloroindolyl phosphate hydrolysis family protein</fullName>
    </submittedName>
</protein>
<dbReference type="AlphaFoldDB" id="A0A9D2SPS3"/>
<keyword evidence="2" id="KW-0812">Transmembrane</keyword>
<dbReference type="EMBL" id="DWWS01000029">
    <property type="protein sequence ID" value="HJC23728.1"/>
    <property type="molecule type" value="Genomic_DNA"/>
</dbReference>
<feature type="transmembrane region" description="Helical" evidence="2">
    <location>
        <begin position="187"/>
        <end position="208"/>
    </location>
</feature>
<comment type="caution">
    <text evidence="3">The sequence shown here is derived from an EMBL/GenBank/DDBJ whole genome shotgun (WGS) entry which is preliminary data.</text>
</comment>
<feature type="compositionally biased region" description="Polar residues" evidence="1">
    <location>
        <begin position="93"/>
        <end position="111"/>
    </location>
</feature>
<keyword evidence="2" id="KW-1133">Transmembrane helix</keyword>
<feature type="region of interest" description="Disordered" evidence="1">
    <location>
        <begin position="286"/>
        <end position="312"/>
    </location>
</feature>
<reference evidence="3" key="1">
    <citation type="journal article" date="2021" name="PeerJ">
        <title>Extensive microbial diversity within the chicken gut microbiome revealed by metagenomics and culture.</title>
        <authorList>
            <person name="Gilroy R."/>
            <person name="Ravi A."/>
            <person name="Getino M."/>
            <person name="Pursley I."/>
            <person name="Horton D.L."/>
            <person name="Alikhan N.F."/>
            <person name="Baker D."/>
            <person name="Gharbi K."/>
            <person name="Hall N."/>
            <person name="Watson M."/>
            <person name="Adriaenssens E.M."/>
            <person name="Foster-Nyarko E."/>
            <person name="Jarju S."/>
            <person name="Secka A."/>
            <person name="Antonio M."/>
            <person name="Oren A."/>
            <person name="Chaudhuri R.R."/>
            <person name="La Ragione R."/>
            <person name="Hildebrand F."/>
            <person name="Pallen M.J."/>
        </authorList>
    </citation>
    <scope>NUCLEOTIDE SEQUENCE</scope>
    <source>
        <strain evidence="3">USAMLcec2-132</strain>
    </source>
</reference>
<evidence type="ECO:0000313" key="3">
    <source>
        <dbReference type="EMBL" id="HJC23728.1"/>
    </source>
</evidence>
<sequence length="458" mass="51063">MDYHDWSELGSDIRRMVDDAVNSGDFRRLDENIRRTVTDGLENLGDSLRKGMESITGEGQGKSASSQNGPGGQNTGGWRADGRSPRAGREATSRSTGRNGQPQPTGWNRQQRPADGNGQPQSAGWSAQPASRKTGVFGNQSPLFARTFGARAGGMALLAVGCTVAGGSLIAILIFLIMYFAGLAGTVFSVMAGILAVAFAAALVAVGTGKGFLGKAKRFDRYVEALKGRTYCSIEELAAHVGKSQRYVKNDLQKMISSRWFRQGHLDRKETCLIVSEETYRQYQESEKQLELRRKEEQERAKKTREENEGLSEEVRKMMEAGNAYIEKIKRSNDAIPGEEISNKISRMQIIVERIFERVREYPDCADELRRFMDYYLPTTVKLLDAYEELDRQPVQGENIRNGKLEIEKTLDTLNLAFEKLLDSLFEDTAWDVATDISVLQTMLAQEGLTEQKLKADK</sequence>
<evidence type="ECO:0000256" key="2">
    <source>
        <dbReference type="SAM" id="Phobius"/>
    </source>
</evidence>
<dbReference type="InterPro" id="IPR018770">
    <property type="entry name" value="ChloroindolylP_hydrolase"/>
</dbReference>
<feature type="compositionally biased region" description="Polar residues" evidence="1">
    <location>
        <begin position="118"/>
        <end position="136"/>
    </location>
</feature>
<reference evidence="3" key="2">
    <citation type="submission" date="2021-04" db="EMBL/GenBank/DDBJ databases">
        <authorList>
            <person name="Gilroy R."/>
        </authorList>
    </citation>
    <scope>NUCLEOTIDE SEQUENCE</scope>
    <source>
        <strain evidence="3">USAMLcec2-132</strain>
    </source>
</reference>
<keyword evidence="2" id="KW-0472">Membrane</keyword>
<dbReference type="Pfam" id="PF10112">
    <property type="entry name" value="Halogen_Hydrol"/>
    <property type="match status" value="1"/>
</dbReference>
<proteinExistence type="predicted"/>
<dbReference type="Proteomes" id="UP000823891">
    <property type="component" value="Unassembled WGS sequence"/>
</dbReference>
<gene>
    <name evidence="3" type="ORF">H9761_08500</name>
</gene>
<feature type="compositionally biased region" description="Basic and acidic residues" evidence="1">
    <location>
        <begin position="80"/>
        <end position="92"/>
    </location>
</feature>